<keyword evidence="1" id="KW-0732">Signal</keyword>
<dbReference type="Pfam" id="PF13360">
    <property type="entry name" value="PQQ_2"/>
    <property type="match status" value="1"/>
</dbReference>
<dbReference type="Gene3D" id="2.60.40.4070">
    <property type="match status" value="1"/>
</dbReference>
<dbReference type="InterPro" id="IPR011047">
    <property type="entry name" value="Quinoprotein_ADH-like_sf"/>
</dbReference>
<comment type="caution">
    <text evidence="4">The sequence shown here is derived from an EMBL/GenBank/DDBJ whole genome shotgun (WGS) entry which is preliminary data.</text>
</comment>
<evidence type="ECO:0000259" key="2">
    <source>
        <dbReference type="Pfam" id="PF13360"/>
    </source>
</evidence>
<feature type="domain" description="Pyrrolo-quinoline quinone repeat" evidence="2">
    <location>
        <begin position="181"/>
        <end position="330"/>
    </location>
</feature>
<feature type="domain" description="Secretion system C-terminal sorting" evidence="3">
    <location>
        <begin position="404"/>
        <end position="478"/>
    </location>
</feature>
<dbReference type="PANTHER" id="PTHR34512:SF30">
    <property type="entry name" value="OUTER MEMBRANE PROTEIN ASSEMBLY FACTOR BAMB"/>
    <property type="match status" value="1"/>
</dbReference>
<sequence>MKKNITLLLIFITMSLLQAADEGSIKWTFSTGGEIYSLPAIGGDGTIYLASYDKYLYALNSDGSLKWKYHALTDNNWECFLRNTPALGSDGTVYFVDNSYGYLFAVGNDGTEKWKADFTDGRIAAPPAIGPNGEIIIVTTMREVFSVNPADGSINWKYTFSGGEDEAGAVIDASGAVFVRGGRLKKISPSGNEEWEFENGSNIYSSAIIAGDGTLYITGSSDKTLYALDGNGNELWNFTAGDKIYGSPVLGPDGTIYFYSYDGFIHAVNPDGTEKWTFDEQFQSLFGDIKATPIVGADSVVYFSGVTSDFSTRLFAINPDGSARWSVTLSDVVRFQATISRDSLLLVPQGNKLLAIKVGSAGLADSPFPKFRGDYANTGYVNVSVTAIGPRKENIPGKFSVSEVYPNPFNPRARIRLNLKRSARVRVDVYNATGRRLLRLTDGQKNTGRQELIWDASSYGSGVYFIDVMIDGVHMTRKALLVK</sequence>
<dbReference type="Gene3D" id="2.40.10.480">
    <property type="match status" value="1"/>
</dbReference>
<evidence type="ECO:0000313" key="4">
    <source>
        <dbReference type="EMBL" id="HED09736.1"/>
    </source>
</evidence>
<reference evidence="4" key="1">
    <citation type="journal article" date="2020" name="mSystems">
        <title>Genome- and Community-Level Interaction Insights into Carbon Utilization and Element Cycling Functions of Hydrothermarchaeota in Hydrothermal Sediment.</title>
        <authorList>
            <person name="Zhou Z."/>
            <person name="Liu Y."/>
            <person name="Xu W."/>
            <person name="Pan J."/>
            <person name="Luo Z.H."/>
            <person name="Li M."/>
        </authorList>
    </citation>
    <scope>NUCLEOTIDE SEQUENCE [LARGE SCALE GENOMIC DNA]</scope>
    <source>
        <strain evidence="4">HyVt-456</strain>
    </source>
</reference>
<dbReference type="NCBIfam" id="TIGR04183">
    <property type="entry name" value="Por_Secre_tail"/>
    <property type="match status" value="1"/>
</dbReference>
<evidence type="ECO:0000256" key="1">
    <source>
        <dbReference type="SAM" id="SignalP"/>
    </source>
</evidence>
<dbReference type="InterPro" id="IPR026444">
    <property type="entry name" value="Secre_tail"/>
</dbReference>
<feature type="chain" id="PRO_5031315655" evidence="1">
    <location>
        <begin position="20"/>
        <end position="483"/>
    </location>
</feature>
<evidence type="ECO:0000259" key="3">
    <source>
        <dbReference type="Pfam" id="PF18962"/>
    </source>
</evidence>
<dbReference type="InterPro" id="IPR002372">
    <property type="entry name" value="PQQ_rpt_dom"/>
</dbReference>
<proteinExistence type="predicted"/>
<dbReference type="Gene3D" id="2.130.10.10">
    <property type="entry name" value="YVTN repeat-like/Quinoprotein amine dehydrogenase"/>
    <property type="match status" value="1"/>
</dbReference>
<dbReference type="EMBL" id="DRLD01000096">
    <property type="protein sequence ID" value="HED09736.1"/>
    <property type="molecule type" value="Genomic_DNA"/>
</dbReference>
<dbReference type="PANTHER" id="PTHR34512">
    <property type="entry name" value="CELL SURFACE PROTEIN"/>
    <property type="match status" value="1"/>
</dbReference>
<dbReference type="AlphaFoldDB" id="A0A7V1PUD7"/>
<protein>
    <submittedName>
        <fullName evidence="4">T9SS type A sorting domain-containing protein</fullName>
    </submittedName>
</protein>
<organism evidence="4">
    <name type="scientific">Caldithrix abyssi</name>
    <dbReference type="NCBI Taxonomy" id="187145"/>
    <lineage>
        <taxon>Bacteria</taxon>
        <taxon>Pseudomonadati</taxon>
        <taxon>Calditrichota</taxon>
        <taxon>Calditrichia</taxon>
        <taxon>Calditrichales</taxon>
        <taxon>Calditrichaceae</taxon>
        <taxon>Caldithrix</taxon>
    </lineage>
</organism>
<name>A0A7V1PUD7_CALAY</name>
<dbReference type="Proteomes" id="UP000886005">
    <property type="component" value="Unassembled WGS sequence"/>
</dbReference>
<dbReference type="Pfam" id="PF18962">
    <property type="entry name" value="Por_Secre_tail"/>
    <property type="match status" value="1"/>
</dbReference>
<gene>
    <name evidence="4" type="ORF">ENJ10_03530</name>
</gene>
<accession>A0A7V1PUD7</accession>
<dbReference type="InterPro" id="IPR018391">
    <property type="entry name" value="PQQ_b-propeller_rpt"/>
</dbReference>
<dbReference type="Gene3D" id="2.40.128.630">
    <property type="match status" value="1"/>
</dbReference>
<feature type="signal peptide" evidence="1">
    <location>
        <begin position="1"/>
        <end position="19"/>
    </location>
</feature>
<dbReference type="InterPro" id="IPR015943">
    <property type="entry name" value="WD40/YVTN_repeat-like_dom_sf"/>
</dbReference>
<dbReference type="SUPFAM" id="SSF50998">
    <property type="entry name" value="Quinoprotein alcohol dehydrogenase-like"/>
    <property type="match status" value="1"/>
</dbReference>
<dbReference type="SMART" id="SM00564">
    <property type="entry name" value="PQQ"/>
    <property type="match status" value="7"/>
</dbReference>